<evidence type="ECO:0000313" key="3">
    <source>
        <dbReference type="Proteomes" id="UP001174934"/>
    </source>
</evidence>
<dbReference type="AlphaFoldDB" id="A0AA39XD70"/>
<feature type="signal peptide" evidence="1">
    <location>
        <begin position="1"/>
        <end position="21"/>
    </location>
</feature>
<evidence type="ECO:0008006" key="4">
    <source>
        <dbReference type="Google" id="ProtNLM"/>
    </source>
</evidence>
<keyword evidence="1" id="KW-0732">Signal</keyword>
<accession>A0AA39XD70</accession>
<reference evidence="2" key="1">
    <citation type="submission" date="2023-06" db="EMBL/GenBank/DDBJ databases">
        <title>Genome-scale phylogeny and comparative genomics of the fungal order Sordariales.</title>
        <authorList>
            <consortium name="Lawrence Berkeley National Laboratory"/>
            <person name="Hensen N."/>
            <person name="Bonometti L."/>
            <person name="Westerberg I."/>
            <person name="Brannstrom I.O."/>
            <person name="Guillou S."/>
            <person name="Cros-Aarteil S."/>
            <person name="Calhoun S."/>
            <person name="Haridas S."/>
            <person name="Kuo A."/>
            <person name="Mondo S."/>
            <person name="Pangilinan J."/>
            <person name="Riley R."/>
            <person name="LaButti K."/>
            <person name="Andreopoulos B."/>
            <person name="Lipzen A."/>
            <person name="Chen C."/>
            <person name="Yanf M."/>
            <person name="Daum C."/>
            <person name="Ng V."/>
            <person name="Clum A."/>
            <person name="Steindorff A."/>
            <person name="Ohm R."/>
            <person name="Martin F."/>
            <person name="Silar P."/>
            <person name="Natvig D."/>
            <person name="Lalanne C."/>
            <person name="Gautier V."/>
            <person name="Ament-velasquez S.L."/>
            <person name="Kruys A."/>
            <person name="Hutchinson M.I."/>
            <person name="Powell A.J."/>
            <person name="Barry K."/>
            <person name="Miller A.N."/>
            <person name="Grigoriev I.V."/>
            <person name="Debuchy R."/>
            <person name="Gladieux P."/>
            <person name="Thoren M.H."/>
            <person name="Johannesson H."/>
        </authorList>
    </citation>
    <scope>NUCLEOTIDE SEQUENCE</scope>
    <source>
        <strain evidence="2">SMH3391-2</strain>
    </source>
</reference>
<feature type="chain" id="PRO_5041395349" description="Secreted protein" evidence="1">
    <location>
        <begin position="22"/>
        <end position="106"/>
    </location>
</feature>
<evidence type="ECO:0000256" key="1">
    <source>
        <dbReference type="SAM" id="SignalP"/>
    </source>
</evidence>
<comment type="caution">
    <text evidence="2">The sequence shown here is derived from an EMBL/GenBank/DDBJ whole genome shotgun (WGS) entry which is preliminary data.</text>
</comment>
<protein>
    <recommendedName>
        <fullName evidence="4">Secreted protein</fullName>
    </recommendedName>
</protein>
<name>A0AA39XD70_9PEZI</name>
<dbReference type="EMBL" id="JAULSR010000002">
    <property type="protein sequence ID" value="KAK0631050.1"/>
    <property type="molecule type" value="Genomic_DNA"/>
</dbReference>
<proteinExistence type="predicted"/>
<evidence type="ECO:0000313" key="2">
    <source>
        <dbReference type="EMBL" id="KAK0631050.1"/>
    </source>
</evidence>
<keyword evidence="3" id="KW-1185">Reference proteome</keyword>
<dbReference type="Proteomes" id="UP001174934">
    <property type="component" value="Unassembled WGS sequence"/>
</dbReference>
<sequence length="106" mass="11544">MEGEWWAMALLVFQCLPACFSASASLSVSGRPPFSPTCLLALACQLVLSGLRVPPSFCLLPWGEGRYIHPGNQWRAQRRFLPPACQLLPACPNCGLDISVPSRAMI</sequence>
<gene>
    <name evidence="2" type="ORF">B0T17DRAFT_238675</name>
</gene>
<organism evidence="2 3">
    <name type="scientific">Bombardia bombarda</name>
    <dbReference type="NCBI Taxonomy" id="252184"/>
    <lineage>
        <taxon>Eukaryota</taxon>
        <taxon>Fungi</taxon>
        <taxon>Dikarya</taxon>
        <taxon>Ascomycota</taxon>
        <taxon>Pezizomycotina</taxon>
        <taxon>Sordariomycetes</taxon>
        <taxon>Sordariomycetidae</taxon>
        <taxon>Sordariales</taxon>
        <taxon>Lasiosphaeriaceae</taxon>
        <taxon>Bombardia</taxon>
    </lineage>
</organism>